<feature type="repeat" description="TPR" evidence="1">
    <location>
        <begin position="248"/>
        <end position="281"/>
    </location>
</feature>
<dbReference type="SUPFAM" id="SSF48452">
    <property type="entry name" value="TPR-like"/>
    <property type="match status" value="2"/>
</dbReference>
<dbReference type="InterPro" id="IPR019734">
    <property type="entry name" value="TPR_rpt"/>
</dbReference>
<feature type="repeat" description="TPR" evidence="1">
    <location>
        <begin position="112"/>
        <end position="145"/>
    </location>
</feature>
<dbReference type="Pfam" id="PF13174">
    <property type="entry name" value="TPR_6"/>
    <property type="match status" value="1"/>
</dbReference>
<feature type="repeat" description="TPR" evidence="1">
    <location>
        <begin position="214"/>
        <end position="247"/>
    </location>
</feature>
<proteinExistence type="predicted"/>
<keyword evidence="1" id="KW-0802">TPR repeat</keyword>
<organism evidence="2 3">
    <name type="scientific">Candidatus Scalindua rubra</name>
    <dbReference type="NCBI Taxonomy" id="1872076"/>
    <lineage>
        <taxon>Bacteria</taxon>
        <taxon>Pseudomonadati</taxon>
        <taxon>Planctomycetota</taxon>
        <taxon>Candidatus Brocadiia</taxon>
        <taxon>Candidatus Brocadiales</taxon>
        <taxon>Candidatus Scalinduaceae</taxon>
        <taxon>Candidatus Scalindua</taxon>
    </lineage>
</organism>
<dbReference type="SUPFAM" id="SSF53756">
    <property type="entry name" value="UDP-Glycosyltransferase/glycogen phosphorylase"/>
    <property type="match status" value="1"/>
</dbReference>
<name>A0A1E3X313_9BACT</name>
<comment type="caution">
    <text evidence="2">The sequence shown here is derived from an EMBL/GenBank/DDBJ whole genome shotgun (WGS) entry which is preliminary data.</text>
</comment>
<feature type="repeat" description="TPR" evidence="1">
    <location>
        <begin position="78"/>
        <end position="111"/>
    </location>
</feature>
<dbReference type="Pfam" id="PF13414">
    <property type="entry name" value="TPR_11"/>
    <property type="match status" value="3"/>
</dbReference>
<dbReference type="PANTHER" id="PTHR44809:SF1">
    <property type="entry name" value="PROTEIN O-MANNOSYL-TRANSFERASE TMTC1"/>
    <property type="match status" value="1"/>
</dbReference>
<dbReference type="PANTHER" id="PTHR44809">
    <property type="match status" value="1"/>
</dbReference>
<dbReference type="PROSITE" id="PS50005">
    <property type="entry name" value="TPR"/>
    <property type="match status" value="8"/>
</dbReference>
<dbReference type="Proteomes" id="UP000094056">
    <property type="component" value="Unassembled WGS sequence"/>
</dbReference>
<dbReference type="InterPro" id="IPR052943">
    <property type="entry name" value="TMTC_O-mannosyl-trnsfr"/>
</dbReference>
<feature type="non-terminal residue" evidence="2">
    <location>
        <position position="640"/>
    </location>
</feature>
<feature type="repeat" description="TPR" evidence="1">
    <location>
        <begin position="180"/>
        <end position="213"/>
    </location>
</feature>
<dbReference type="Gene3D" id="1.25.40.10">
    <property type="entry name" value="Tetratricopeptide repeat domain"/>
    <property type="match status" value="5"/>
</dbReference>
<dbReference type="Pfam" id="PF13431">
    <property type="entry name" value="TPR_17"/>
    <property type="match status" value="1"/>
</dbReference>
<evidence type="ECO:0000313" key="3">
    <source>
        <dbReference type="Proteomes" id="UP000094056"/>
    </source>
</evidence>
<dbReference type="InterPro" id="IPR011990">
    <property type="entry name" value="TPR-like_helical_dom_sf"/>
</dbReference>
<dbReference type="Gene3D" id="3.40.50.2000">
    <property type="entry name" value="Glycogen Phosphorylase B"/>
    <property type="match status" value="1"/>
</dbReference>
<evidence type="ECO:0000313" key="2">
    <source>
        <dbReference type="EMBL" id="ODS30036.1"/>
    </source>
</evidence>
<protein>
    <submittedName>
        <fullName evidence="2">Peptidase</fullName>
    </submittedName>
</protein>
<dbReference type="EMBL" id="MAYW01000299">
    <property type="protein sequence ID" value="ODS30036.1"/>
    <property type="molecule type" value="Genomic_DNA"/>
</dbReference>
<dbReference type="SMART" id="SM00028">
    <property type="entry name" value="TPR"/>
    <property type="match status" value="9"/>
</dbReference>
<sequence>MDHMDMVKDNKNLLQEALKLHQVGNLAAAAIFYNKLLEKQPDNIDAIFLMGTLNLQQGNFDTACMLFRKTLELRPDYAIAHSNLGTALQGSGRLDEAIVNYRKAIELKPDYAEAHYNLGNALKEQRKLEEAVTSYRRAIELKPNDAEIYSNLGNTLRVQGKLDDAVTCYRQAAALKPNNAELHSNLGAALQELGRFDEAILSCKQAIVLKPNYAMAYSNLGSVLQELGKLDEAVASYKKAIALKPDYAEAHNNLGTSFLEQGKLNEAKTNFNQAISLRPDYAEAHNNLGTVLQESGRPEEAILSYKQATILKPDYASAHLNRSFALLLTENFKEGWQEYEWRLHIKGHVSKTSRQPMWDGKPLNDKSVLIQTEQGFGDTIQFVRYLPMVKAQGGRVIFECPQNFLRLLKNCAGIDKIIEKSSTSKLSAQFDVHVPLLSLPGIFCTTLDSIPSDVPYITVDPGLVEQWRLRFGHDNNFKVGIVWAGIPTHRYVYHKRSCSLADLATLAEIPELSFYSLQKGPASVEANNPPKGMKIINLENDLNDFADTAAAITNLDLVISVDTAVAHLTGAIGKPVWTLLHSAPDWRWLLNRDDSPWYPSMRLFRQSKPNDWTGVFEQVKKSLSNFRNSACPGAIRPAGL</sequence>
<evidence type="ECO:0000256" key="1">
    <source>
        <dbReference type="PROSITE-ProRule" id="PRU00339"/>
    </source>
</evidence>
<feature type="repeat" description="TPR" evidence="1">
    <location>
        <begin position="146"/>
        <end position="179"/>
    </location>
</feature>
<feature type="repeat" description="TPR" evidence="1">
    <location>
        <begin position="44"/>
        <end position="77"/>
    </location>
</feature>
<dbReference type="AlphaFoldDB" id="A0A1E3X313"/>
<reference evidence="2 3" key="1">
    <citation type="submission" date="2016-07" db="EMBL/GenBank/DDBJ databases">
        <title>Draft genome of Scalindua rubra, obtained from a brine-seawater interface in the Red Sea, sheds light on salt adaptation in anammox bacteria.</title>
        <authorList>
            <person name="Speth D.R."/>
            <person name="Lagkouvardos I."/>
            <person name="Wang Y."/>
            <person name="Qian P.-Y."/>
            <person name="Dutilh B.E."/>
            <person name="Jetten M.S."/>
        </authorList>
    </citation>
    <scope>NUCLEOTIDE SEQUENCE [LARGE SCALE GENOMIC DNA]</scope>
    <source>
        <strain evidence="2">BSI-1</strain>
    </source>
</reference>
<dbReference type="PROSITE" id="PS50293">
    <property type="entry name" value="TPR_REGION"/>
    <property type="match status" value="5"/>
</dbReference>
<accession>A0A1E3X313</accession>
<gene>
    <name evidence="2" type="ORF">SCARUB_04860</name>
</gene>
<feature type="repeat" description="TPR" evidence="1">
    <location>
        <begin position="282"/>
        <end position="315"/>
    </location>
</feature>